<evidence type="ECO:0000313" key="9">
    <source>
        <dbReference type="EMBL" id="KAL1870536.1"/>
    </source>
</evidence>
<protein>
    <recommendedName>
        <fullName evidence="8">TM7S3/TM198-like domain-containing protein</fullName>
    </recommendedName>
</protein>
<keyword evidence="4 6" id="KW-0472">Membrane</keyword>
<comment type="caution">
    <text evidence="9">The sequence shown here is derived from an EMBL/GenBank/DDBJ whole genome shotgun (WGS) entry which is preliminary data.</text>
</comment>
<feature type="region of interest" description="Disordered" evidence="5">
    <location>
        <begin position="474"/>
        <end position="506"/>
    </location>
</feature>
<feature type="compositionally biased region" description="Basic and acidic residues" evidence="5">
    <location>
        <begin position="362"/>
        <end position="382"/>
    </location>
</feature>
<feature type="transmembrane region" description="Helical" evidence="6">
    <location>
        <begin position="173"/>
        <end position="196"/>
    </location>
</feature>
<feature type="transmembrane region" description="Helical" evidence="6">
    <location>
        <begin position="120"/>
        <end position="139"/>
    </location>
</feature>
<feature type="compositionally biased region" description="Low complexity" evidence="5">
    <location>
        <begin position="942"/>
        <end position="951"/>
    </location>
</feature>
<comment type="subcellular location">
    <subcellularLocation>
        <location evidence="1">Membrane</location>
        <topology evidence="1">Multi-pass membrane protein</topology>
    </subcellularLocation>
</comment>
<feature type="compositionally biased region" description="Polar residues" evidence="5">
    <location>
        <begin position="630"/>
        <end position="640"/>
    </location>
</feature>
<keyword evidence="2 6" id="KW-0812">Transmembrane</keyword>
<feature type="transmembrane region" description="Helical" evidence="6">
    <location>
        <begin position="228"/>
        <end position="246"/>
    </location>
</feature>
<feature type="domain" description="TM7S3/TM198-like" evidence="8">
    <location>
        <begin position="124"/>
        <end position="327"/>
    </location>
</feature>
<name>A0ABR3X486_9PEZI</name>
<dbReference type="Pfam" id="PF13886">
    <property type="entry name" value="TM7S3_TM198"/>
    <property type="match status" value="1"/>
</dbReference>
<feature type="transmembrane region" description="Helical" evidence="6">
    <location>
        <begin position="146"/>
        <end position="167"/>
    </location>
</feature>
<feature type="chain" id="PRO_5045241614" description="TM7S3/TM198-like domain-containing protein" evidence="7">
    <location>
        <begin position="17"/>
        <end position="1212"/>
    </location>
</feature>
<evidence type="ECO:0000256" key="6">
    <source>
        <dbReference type="SAM" id="Phobius"/>
    </source>
</evidence>
<evidence type="ECO:0000256" key="3">
    <source>
        <dbReference type="ARBA" id="ARBA00022989"/>
    </source>
</evidence>
<feature type="region of interest" description="Disordered" evidence="5">
    <location>
        <begin position="856"/>
        <end position="875"/>
    </location>
</feature>
<feature type="region of interest" description="Disordered" evidence="5">
    <location>
        <begin position="585"/>
        <end position="766"/>
    </location>
</feature>
<feature type="region of interest" description="Disordered" evidence="5">
    <location>
        <begin position="1168"/>
        <end position="1187"/>
    </location>
</feature>
<keyword evidence="7" id="KW-0732">Signal</keyword>
<sequence length="1212" mass="127399">MRVLIWLCICLNLAAAGLLSPIRRDGPPPTAEVTPLPKPSNTGDESSAPTVQASSSDSTPTVTASPPHNASEASSTTKTSSASFLIPTESVTSTTLNGTLFNSTIPAGQLPLAPRITPGWAVSGVLLIGAGAAYTLVGIKSKWLSSFFSTAALGSLGVTVLIVYVMTPPVRDAIQGAYVVAVVCTGIVLGGAAIVFRDTTECMACLLGGFCLSMWLLSLRAGGLLPATSPKVVFIVVISAASFALYFTRWTRLYALIGCISFSGATAVVLGIDCFSRAGLKEFWAYIWALNDNLFPLGTTTYPITRGMRVEIAVTVIIAITGIISQLKLWKIVRERREKRDAERAEAERHLREEEENAGRMVLEENERERGAWERQYGDRSRPTSGAARGYADSGVADVDSEKKARNSGTVVTVATTTRARSSAGEPIEMREIPLASDEDAIGPSPPLKVAEQQPQATILSKDGSDGGAVTVRVAQDDVPVGPPAGSDSDRRDGPGVWEVGSDGEARPAADNLRKIFRITTPVPDVVPLPFNIDAQVAAREVDERSSVATFADEDGEVRSMAADSSGNSIARRLSASSAQLLRSLSQRSKANSTVIHDNQGESREELISPEQIQRDDTSSVAANLDFLSENGSEPASGRTTPLIPDNHGVPTGVAGQAKEEAGQSSADATVADATGAITTDALEASRGEDTNAHTEAPRVPSDATKFQDATGATGKTVEETTTRGRKKQAAGPGKADFKLPVPEQGPRGAKSIESSDSSRASSLTRGNLPTALSRVALSYRTNEWAKHLSIAETPEPEDLHLGDMSNLNVPLLDDNEPAAPVDVGELQKTAENGVPPPAVPRSASAPSIYALYQPGGSPMGAPGPGGGLSQNPYRSISANLNRRTSGGLLAEPIAEEGNCQPRTSSPSVEGSISSRPSANPSPIPHDPSASSTPTPPPGLGPRPSMSGLSSQPSRQTLMGQRESFLRSKSQVSFYQTSPTPEPAMMPHAFIIPQPTSDAGSMYNYPPTYSSATIAGPDADDIPLSRRRELMRQSSASTMRLGGGGGQPAATPTGAFVTVDSIGFDSHQPQRSNPGGAVSEAARQAQLAQFRSSVAADLRAGTPVVSLPGAIAGGGVSTLRASSSSASLLSTAPGLAGVAKAAYAREADVRRSVDAQRSYLLSLKEAEAQRRERERLEKERGDREFEERMRRGELLEAHREAMRRLQGGVKGA</sequence>
<evidence type="ECO:0000256" key="7">
    <source>
        <dbReference type="SAM" id="SignalP"/>
    </source>
</evidence>
<dbReference type="PANTHER" id="PTHR39469:SF1">
    <property type="entry name" value="DUF4203 DOMAIN-CONTAINING PROTEIN"/>
    <property type="match status" value="1"/>
</dbReference>
<keyword evidence="10" id="KW-1185">Reference proteome</keyword>
<dbReference type="Proteomes" id="UP001586593">
    <property type="component" value="Unassembled WGS sequence"/>
</dbReference>
<feature type="compositionally biased region" description="Low complexity" evidence="5">
    <location>
        <begin position="752"/>
        <end position="763"/>
    </location>
</feature>
<evidence type="ECO:0000256" key="5">
    <source>
        <dbReference type="SAM" id="MobiDB-lite"/>
    </source>
</evidence>
<proteinExistence type="predicted"/>
<feature type="signal peptide" evidence="7">
    <location>
        <begin position="1"/>
        <end position="16"/>
    </location>
</feature>
<evidence type="ECO:0000256" key="2">
    <source>
        <dbReference type="ARBA" id="ARBA00022692"/>
    </source>
</evidence>
<dbReference type="EMBL" id="JAZHXJ010000174">
    <property type="protein sequence ID" value="KAL1870536.1"/>
    <property type="molecule type" value="Genomic_DNA"/>
</dbReference>
<dbReference type="PANTHER" id="PTHR39469">
    <property type="entry name" value="CHROMOSOME 1, WHOLE GENOME SHOTGUN SEQUENCE"/>
    <property type="match status" value="1"/>
</dbReference>
<accession>A0ABR3X486</accession>
<feature type="transmembrane region" description="Helical" evidence="6">
    <location>
        <begin position="253"/>
        <end position="272"/>
    </location>
</feature>
<evidence type="ECO:0000259" key="8">
    <source>
        <dbReference type="Pfam" id="PF13886"/>
    </source>
</evidence>
<evidence type="ECO:0000256" key="4">
    <source>
        <dbReference type="ARBA" id="ARBA00023136"/>
    </source>
</evidence>
<organism evidence="9 10">
    <name type="scientific">Phialemonium thermophilum</name>
    <dbReference type="NCBI Taxonomy" id="223376"/>
    <lineage>
        <taxon>Eukaryota</taxon>
        <taxon>Fungi</taxon>
        <taxon>Dikarya</taxon>
        <taxon>Ascomycota</taxon>
        <taxon>Pezizomycotina</taxon>
        <taxon>Sordariomycetes</taxon>
        <taxon>Sordariomycetidae</taxon>
        <taxon>Cephalothecales</taxon>
        <taxon>Cephalothecaceae</taxon>
        <taxon>Phialemonium</taxon>
    </lineage>
</organism>
<dbReference type="InterPro" id="IPR025256">
    <property type="entry name" value="TM7S3/TM198-like_dom"/>
</dbReference>
<feature type="region of interest" description="Disordered" evidence="5">
    <location>
        <begin position="342"/>
        <end position="405"/>
    </location>
</feature>
<feature type="region of interest" description="Disordered" evidence="5">
    <location>
        <begin position="21"/>
        <end position="76"/>
    </location>
</feature>
<reference evidence="9 10" key="1">
    <citation type="journal article" date="2024" name="Commun. Biol.">
        <title>Comparative genomic analysis of thermophilic fungi reveals convergent evolutionary adaptations and gene losses.</title>
        <authorList>
            <person name="Steindorff A.S."/>
            <person name="Aguilar-Pontes M.V."/>
            <person name="Robinson A.J."/>
            <person name="Andreopoulos B."/>
            <person name="LaButti K."/>
            <person name="Kuo A."/>
            <person name="Mondo S."/>
            <person name="Riley R."/>
            <person name="Otillar R."/>
            <person name="Haridas S."/>
            <person name="Lipzen A."/>
            <person name="Grimwood J."/>
            <person name="Schmutz J."/>
            <person name="Clum A."/>
            <person name="Reid I.D."/>
            <person name="Moisan M.C."/>
            <person name="Butler G."/>
            <person name="Nguyen T.T.M."/>
            <person name="Dewar K."/>
            <person name="Conant G."/>
            <person name="Drula E."/>
            <person name="Henrissat B."/>
            <person name="Hansel C."/>
            <person name="Singer S."/>
            <person name="Hutchinson M.I."/>
            <person name="de Vries R.P."/>
            <person name="Natvig D.O."/>
            <person name="Powell A.J."/>
            <person name="Tsang A."/>
            <person name="Grigoriev I.V."/>
        </authorList>
    </citation>
    <scope>NUCLEOTIDE SEQUENCE [LARGE SCALE GENOMIC DNA]</scope>
    <source>
        <strain evidence="9 10">ATCC 24622</strain>
    </source>
</reference>
<feature type="compositionally biased region" description="Basic and acidic residues" evidence="5">
    <location>
        <begin position="684"/>
        <end position="697"/>
    </location>
</feature>
<feature type="compositionally biased region" description="Polar residues" evidence="5">
    <location>
        <begin position="967"/>
        <end position="979"/>
    </location>
</feature>
<feature type="compositionally biased region" description="Basic and acidic residues" evidence="5">
    <location>
        <begin position="599"/>
        <end position="618"/>
    </location>
</feature>
<feature type="transmembrane region" description="Helical" evidence="6">
    <location>
        <begin position="203"/>
        <end position="222"/>
    </location>
</feature>
<feature type="region of interest" description="Disordered" evidence="5">
    <location>
        <begin position="893"/>
        <end position="987"/>
    </location>
</feature>
<feature type="compositionally biased region" description="Polar residues" evidence="5">
    <location>
        <begin position="901"/>
        <end position="919"/>
    </location>
</feature>
<feature type="compositionally biased region" description="Polar residues" evidence="5">
    <location>
        <begin position="39"/>
        <end position="68"/>
    </location>
</feature>
<feature type="compositionally biased region" description="Basic and acidic residues" evidence="5">
    <location>
        <begin position="342"/>
        <end position="353"/>
    </location>
</feature>
<evidence type="ECO:0000256" key="1">
    <source>
        <dbReference type="ARBA" id="ARBA00004141"/>
    </source>
</evidence>
<gene>
    <name evidence="9" type="ORF">VTK73DRAFT_2610</name>
</gene>
<keyword evidence="3 6" id="KW-1133">Transmembrane helix</keyword>
<evidence type="ECO:0000313" key="10">
    <source>
        <dbReference type="Proteomes" id="UP001586593"/>
    </source>
</evidence>